<sequence length="103" mass="12007">MKKKVQLFFCFAVLASFIFTVNSQAEVTTGKVEFYYEDTLSTREPEKEEWKEPELEAEPKDFAKKFNEIGKFGEEINILLSVVGIGLVLLASYYMIKIRRIRK</sequence>
<comment type="caution">
    <text evidence="3">The sequence shown here is derived from an EMBL/GenBank/DDBJ whole genome shotgun (WGS) entry which is preliminary data.</text>
</comment>
<keyword evidence="2" id="KW-0732">Signal</keyword>
<proteinExistence type="predicted"/>
<dbReference type="Proteomes" id="UP000782705">
    <property type="component" value="Unassembled WGS sequence"/>
</dbReference>
<feature type="signal peptide" evidence="2">
    <location>
        <begin position="1"/>
        <end position="25"/>
    </location>
</feature>
<name>A0ABQ6YW88_9ENTE</name>
<dbReference type="EMBL" id="MAEL01000054">
    <property type="protein sequence ID" value="KAF1301957.1"/>
    <property type="molecule type" value="Genomic_DNA"/>
</dbReference>
<feature type="transmembrane region" description="Helical" evidence="1">
    <location>
        <begin position="76"/>
        <end position="96"/>
    </location>
</feature>
<keyword evidence="1" id="KW-0472">Membrane</keyword>
<evidence type="ECO:0000256" key="1">
    <source>
        <dbReference type="SAM" id="Phobius"/>
    </source>
</evidence>
<protein>
    <recommendedName>
        <fullName evidence="5">Gram-positive cocci surface proteins LPxTG domain-containing protein</fullName>
    </recommendedName>
</protein>
<reference evidence="3 4" key="1">
    <citation type="submission" date="2016-06" db="EMBL/GenBank/DDBJ databases">
        <title>Four novel species of enterococci isolated from chicken manure.</title>
        <authorList>
            <person name="Van Tyne D."/>
        </authorList>
    </citation>
    <scope>NUCLEOTIDE SEQUENCE [LARGE SCALE GENOMIC DNA]</scope>
    <source>
        <strain evidence="3 4">CU12B</strain>
    </source>
</reference>
<feature type="chain" id="PRO_5046464548" description="Gram-positive cocci surface proteins LPxTG domain-containing protein" evidence="2">
    <location>
        <begin position="26"/>
        <end position="103"/>
    </location>
</feature>
<dbReference type="RefSeq" id="WP_161902938.1">
    <property type="nucleotide sequence ID" value="NZ_MAEL01000054.1"/>
</dbReference>
<organism evidence="3 4">
    <name type="scientific">Candidatus Enterococcus willemsii</name>
    <dbReference type="NCBI Taxonomy" id="1857215"/>
    <lineage>
        <taxon>Bacteria</taxon>
        <taxon>Bacillati</taxon>
        <taxon>Bacillota</taxon>
        <taxon>Bacilli</taxon>
        <taxon>Lactobacillales</taxon>
        <taxon>Enterococcaceae</taxon>
        <taxon>Enterococcus</taxon>
    </lineage>
</organism>
<accession>A0ABQ6YW88</accession>
<gene>
    <name evidence="3" type="ORF">BAU17_00895</name>
</gene>
<evidence type="ECO:0000313" key="3">
    <source>
        <dbReference type="EMBL" id="KAF1301957.1"/>
    </source>
</evidence>
<keyword evidence="4" id="KW-1185">Reference proteome</keyword>
<evidence type="ECO:0008006" key="5">
    <source>
        <dbReference type="Google" id="ProtNLM"/>
    </source>
</evidence>
<evidence type="ECO:0000256" key="2">
    <source>
        <dbReference type="SAM" id="SignalP"/>
    </source>
</evidence>
<keyword evidence="1" id="KW-0812">Transmembrane</keyword>
<keyword evidence="1" id="KW-1133">Transmembrane helix</keyword>
<evidence type="ECO:0000313" key="4">
    <source>
        <dbReference type="Proteomes" id="UP000782705"/>
    </source>
</evidence>